<dbReference type="InterPro" id="IPR001295">
    <property type="entry name" value="Dihydroorotate_DH_CS"/>
</dbReference>
<dbReference type="NCBIfam" id="NF003645">
    <property type="entry name" value="PRK05286.1-2"/>
    <property type="match status" value="1"/>
</dbReference>
<dbReference type="CDD" id="cd04738">
    <property type="entry name" value="DHOD_2_like"/>
    <property type="match status" value="1"/>
</dbReference>
<evidence type="ECO:0000256" key="8">
    <source>
        <dbReference type="ARBA" id="ARBA00023002"/>
    </source>
</evidence>
<keyword evidence="7 11" id="KW-0288">FMN</keyword>
<comment type="similarity">
    <text evidence="3 11">Belongs to the dihydroorotate dehydrogenase family. Type 2 subfamily.</text>
</comment>
<dbReference type="PROSITE" id="PS00911">
    <property type="entry name" value="DHODEHASE_1"/>
    <property type="match status" value="1"/>
</dbReference>
<evidence type="ECO:0000256" key="6">
    <source>
        <dbReference type="ARBA" id="ARBA00022630"/>
    </source>
</evidence>
<gene>
    <name evidence="13" type="ORF">ODALV1_LOCUS30084</name>
</gene>
<dbReference type="Pfam" id="PF01180">
    <property type="entry name" value="DHO_dh"/>
    <property type="match status" value="1"/>
</dbReference>
<name>A0ABP1S6E5_9HEXA</name>
<proteinExistence type="inferred from homology"/>
<sequence length="375" mass="41189">MISQRELIWRKAKSGIVLGVTGTVAFGGIGVWSGNEKFFEQFIAPILTFVDPEWSHRAAVNLARFHLQKRGILDDPPNLRANLGPLEVPNPIGIAAGFDKNAECISGLRRTGYGWVEIGSVTPIPQEGNAKPRVFRLPQDKAVLNRYGFNNDGHEQVYSRVQQFKSEHPGYIVGVNLGANKDSSNRISDYCKGIERFSDTADYFVINISSPNTPNLRDLQKSETLPELLQNVMLTRDSQTRRVPVFLKVAPDITDADIKSISKIVLSKETKVDGIIISNTTIKRDNLESDAKLTQESGGLSGKPLERTSTFLVAKFYSELKGQVPIIGVGGIWDGKDAFAKIQAGASAVQIYSVVAYKGLGVVNAMKKELSEILK</sequence>
<keyword evidence="11" id="KW-1133">Transmembrane helix</keyword>
<dbReference type="Proteomes" id="UP001642540">
    <property type="component" value="Unassembled WGS sequence"/>
</dbReference>
<dbReference type="PROSITE" id="PS00912">
    <property type="entry name" value="DHODEHASE_2"/>
    <property type="match status" value="1"/>
</dbReference>
<comment type="pathway">
    <text evidence="2 11">Pyrimidine metabolism; UMP biosynthesis via de novo pathway; orotate from (S)-dihydroorotate (quinone route): step 1/1.</text>
</comment>
<dbReference type="InterPro" id="IPR005720">
    <property type="entry name" value="Dihydroorotate_DH_cat"/>
</dbReference>
<comment type="subcellular location">
    <subcellularLocation>
        <location evidence="1">Membrane</location>
    </subcellularLocation>
    <subcellularLocation>
        <location evidence="11">Mitochondrion inner membrane</location>
        <topology evidence="11">Single-pass membrane protein</topology>
    </subcellularLocation>
</comment>
<keyword evidence="9 11" id="KW-0472">Membrane</keyword>
<evidence type="ECO:0000256" key="3">
    <source>
        <dbReference type="ARBA" id="ARBA00005359"/>
    </source>
</evidence>
<comment type="cofactor">
    <cofactor evidence="11">
        <name>FMN</name>
        <dbReference type="ChEBI" id="CHEBI:58210"/>
    </cofactor>
    <text evidence="11">Binds 1 FMN per subunit.</text>
</comment>
<comment type="caution">
    <text evidence="13">The sequence shown here is derived from an EMBL/GenBank/DDBJ whole genome shotgun (WGS) entry which is preliminary data.</text>
</comment>
<evidence type="ECO:0000313" key="14">
    <source>
        <dbReference type="Proteomes" id="UP001642540"/>
    </source>
</evidence>
<reference evidence="13 14" key="1">
    <citation type="submission" date="2024-08" db="EMBL/GenBank/DDBJ databases">
        <authorList>
            <person name="Cucini C."/>
            <person name="Frati F."/>
        </authorList>
    </citation>
    <scope>NUCLEOTIDE SEQUENCE [LARGE SCALE GENOMIC DNA]</scope>
</reference>
<evidence type="ECO:0000256" key="1">
    <source>
        <dbReference type="ARBA" id="ARBA00004370"/>
    </source>
</evidence>
<dbReference type="NCBIfam" id="NF003652">
    <property type="entry name" value="PRK05286.2-5"/>
    <property type="match status" value="1"/>
</dbReference>
<keyword evidence="8 11" id="KW-0560">Oxidoreductase</keyword>
<dbReference type="EMBL" id="CAXLJM020000160">
    <property type="protein sequence ID" value="CAL8144109.1"/>
    <property type="molecule type" value="Genomic_DNA"/>
</dbReference>
<keyword evidence="6 11" id="KW-0285">Flavoprotein</keyword>
<keyword evidence="11" id="KW-0999">Mitochondrion inner membrane</keyword>
<comment type="catalytic activity">
    <reaction evidence="10 11">
        <text>(S)-dihydroorotate + a quinone = orotate + a quinol</text>
        <dbReference type="Rhea" id="RHEA:30187"/>
        <dbReference type="ChEBI" id="CHEBI:24646"/>
        <dbReference type="ChEBI" id="CHEBI:30839"/>
        <dbReference type="ChEBI" id="CHEBI:30864"/>
        <dbReference type="ChEBI" id="CHEBI:132124"/>
        <dbReference type="EC" id="1.3.5.2"/>
    </reaction>
</comment>
<evidence type="ECO:0000256" key="9">
    <source>
        <dbReference type="ARBA" id="ARBA00023136"/>
    </source>
</evidence>
<accession>A0ABP1S6E5</accession>
<dbReference type="Gene3D" id="3.20.20.70">
    <property type="entry name" value="Aldolase class I"/>
    <property type="match status" value="1"/>
</dbReference>
<dbReference type="NCBIfam" id="TIGR01036">
    <property type="entry name" value="pyrD_sub2"/>
    <property type="match status" value="1"/>
</dbReference>
<feature type="transmembrane region" description="Helical" evidence="11">
    <location>
        <begin position="12"/>
        <end position="32"/>
    </location>
</feature>
<dbReference type="InterPro" id="IPR005719">
    <property type="entry name" value="Dihydroorotate_DH_2"/>
</dbReference>
<dbReference type="SUPFAM" id="SSF51395">
    <property type="entry name" value="FMN-linked oxidoreductases"/>
    <property type="match status" value="1"/>
</dbReference>
<dbReference type="InterPro" id="IPR050074">
    <property type="entry name" value="DHO_dehydrogenase"/>
</dbReference>
<evidence type="ECO:0000259" key="12">
    <source>
        <dbReference type="Pfam" id="PF01180"/>
    </source>
</evidence>
<keyword evidence="14" id="KW-1185">Reference proteome</keyword>
<dbReference type="PANTHER" id="PTHR48109">
    <property type="entry name" value="DIHYDROOROTATE DEHYDROGENASE (QUINONE), MITOCHONDRIAL-RELATED"/>
    <property type="match status" value="1"/>
</dbReference>
<evidence type="ECO:0000256" key="4">
    <source>
        <dbReference type="ARBA" id="ARBA00012791"/>
    </source>
</evidence>
<keyword evidence="11" id="KW-0812">Transmembrane</keyword>
<keyword evidence="11" id="KW-0496">Mitochondrion</keyword>
<evidence type="ECO:0000256" key="5">
    <source>
        <dbReference type="ARBA" id="ARBA00017599"/>
    </source>
</evidence>
<feature type="domain" description="Dihydroorotate dehydrogenase catalytic" evidence="12">
    <location>
        <begin position="81"/>
        <end position="374"/>
    </location>
</feature>
<evidence type="ECO:0000256" key="2">
    <source>
        <dbReference type="ARBA" id="ARBA00005161"/>
    </source>
</evidence>
<protein>
    <recommendedName>
        <fullName evidence="5 11">Dihydroorotate dehydrogenase (quinone), mitochondrial</fullName>
        <shortName evidence="11">DHOdehase</shortName>
        <ecNumber evidence="4 11">1.3.5.2</ecNumber>
    </recommendedName>
</protein>
<dbReference type="PANTHER" id="PTHR48109:SF4">
    <property type="entry name" value="DIHYDROOROTATE DEHYDROGENASE (QUINONE), MITOCHONDRIAL"/>
    <property type="match status" value="1"/>
</dbReference>
<organism evidence="13 14">
    <name type="scientific">Orchesella dallaii</name>
    <dbReference type="NCBI Taxonomy" id="48710"/>
    <lineage>
        <taxon>Eukaryota</taxon>
        <taxon>Metazoa</taxon>
        <taxon>Ecdysozoa</taxon>
        <taxon>Arthropoda</taxon>
        <taxon>Hexapoda</taxon>
        <taxon>Collembola</taxon>
        <taxon>Entomobryomorpha</taxon>
        <taxon>Entomobryoidea</taxon>
        <taxon>Orchesellidae</taxon>
        <taxon>Orchesellinae</taxon>
        <taxon>Orchesella</taxon>
    </lineage>
</organism>
<evidence type="ECO:0000256" key="11">
    <source>
        <dbReference type="RuleBase" id="RU361255"/>
    </source>
</evidence>
<evidence type="ECO:0000256" key="7">
    <source>
        <dbReference type="ARBA" id="ARBA00022643"/>
    </source>
</evidence>
<dbReference type="EC" id="1.3.5.2" evidence="4 11"/>
<dbReference type="InterPro" id="IPR013785">
    <property type="entry name" value="Aldolase_TIM"/>
</dbReference>
<evidence type="ECO:0000313" key="13">
    <source>
        <dbReference type="EMBL" id="CAL8144109.1"/>
    </source>
</evidence>
<evidence type="ECO:0000256" key="10">
    <source>
        <dbReference type="ARBA" id="ARBA00048639"/>
    </source>
</evidence>